<dbReference type="AlphaFoldDB" id="A0ABD1WLK7"/>
<evidence type="ECO:0000313" key="2">
    <source>
        <dbReference type="EMBL" id="KAL2550573.1"/>
    </source>
</evidence>
<reference evidence="3" key="2">
    <citation type="submission" date="2024-07" db="EMBL/GenBank/DDBJ databases">
        <title>Two chromosome-level genome assemblies of Korean endemic species Abeliophyllum distichum and Forsythia ovata (Oleaceae).</title>
        <authorList>
            <person name="Jang H."/>
        </authorList>
    </citation>
    <scope>NUCLEOTIDE SEQUENCE [LARGE SCALE GENOMIC DNA]</scope>
</reference>
<keyword evidence="3" id="KW-1185">Reference proteome</keyword>
<evidence type="ECO:0000313" key="1">
    <source>
        <dbReference type="EMBL" id="KAL2550529.1"/>
    </source>
</evidence>
<sequence length="103" mass="11914">MASWFQTENRISSCQPRQQSSFQFLSTPGVATQGARLYLGIEEVNISAVVEELQQFDAQETTSSRAARTHGRRLMNTFVIPRKHYPKHLEDEAWMLEGMEFFM</sequence>
<comment type="caution">
    <text evidence="2">The sequence shown here is derived from an EMBL/GenBank/DDBJ whole genome shotgun (WGS) entry which is preliminary data.</text>
</comment>
<name>A0ABD1WLK7_9LAMI</name>
<gene>
    <name evidence="1" type="ORF">Fot_12059</name>
    <name evidence="2" type="ORF">Fot_12103</name>
</gene>
<dbReference type="Proteomes" id="UP001604277">
    <property type="component" value="Unassembled WGS sequence"/>
</dbReference>
<organism evidence="2 3">
    <name type="scientific">Forsythia ovata</name>
    <dbReference type="NCBI Taxonomy" id="205694"/>
    <lineage>
        <taxon>Eukaryota</taxon>
        <taxon>Viridiplantae</taxon>
        <taxon>Streptophyta</taxon>
        <taxon>Embryophyta</taxon>
        <taxon>Tracheophyta</taxon>
        <taxon>Spermatophyta</taxon>
        <taxon>Magnoliopsida</taxon>
        <taxon>eudicotyledons</taxon>
        <taxon>Gunneridae</taxon>
        <taxon>Pentapetalae</taxon>
        <taxon>asterids</taxon>
        <taxon>lamiids</taxon>
        <taxon>Lamiales</taxon>
        <taxon>Oleaceae</taxon>
        <taxon>Forsythieae</taxon>
        <taxon>Forsythia</taxon>
    </lineage>
</organism>
<reference evidence="2" key="1">
    <citation type="submission" date="2024-07" db="EMBL/GenBank/DDBJ databases">
        <title>Two chromosome-level genome assemblies of Korean endemic species Abeliophyllum distichum and Forsythia ovata (Oleaceae).</title>
        <authorList>
            <person name="Mun J.H."/>
        </authorList>
    </citation>
    <scope>NUCLEOTIDE SEQUENCE</scope>
    <source>
        <strain evidence="2">KNKB202402200001</strain>
        <tissue evidence="2">Leaf</tissue>
    </source>
</reference>
<dbReference type="EMBL" id="JBFOLJ010000003">
    <property type="protein sequence ID" value="KAL2550573.1"/>
    <property type="molecule type" value="Genomic_DNA"/>
</dbReference>
<accession>A0ABD1WLK7</accession>
<evidence type="ECO:0000313" key="3">
    <source>
        <dbReference type="Proteomes" id="UP001604277"/>
    </source>
</evidence>
<dbReference type="EMBL" id="JBFOLJ010000003">
    <property type="protein sequence ID" value="KAL2550529.1"/>
    <property type="molecule type" value="Genomic_DNA"/>
</dbReference>
<proteinExistence type="predicted"/>
<protein>
    <submittedName>
        <fullName evidence="2">Uncharacterized protein</fullName>
    </submittedName>
</protein>